<dbReference type="Pfam" id="PF00296">
    <property type="entry name" value="Bac_luciferase"/>
    <property type="match status" value="1"/>
</dbReference>
<gene>
    <name evidence="6" type="ORF">K0U00_50995</name>
</gene>
<reference evidence="6 7" key="1">
    <citation type="submission" date="2021-07" db="EMBL/GenBank/DDBJ databases">
        <title>Paenibacillus radiodurans sp. nov., isolated from the southeastern edge of Tengger Desert.</title>
        <authorList>
            <person name="Zhang G."/>
        </authorList>
    </citation>
    <scope>NUCLEOTIDE SEQUENCE [LARGE SCALE GENOMIC DNA]</scope>
    <source>
        <strain evidence="6 7">CCM 7311</strain>
    </source>
</reference>
<keyword evidence="7" id="KW-1185">Reference proteome</keyword>
<protein>
    <submittedName>
        <fullName evidence="6">LLM class flavin-dependent oxidoreductase</fullName>
    </submittedName>
</protein>
<dbReference type="InterPro" id="IPR011251">
    <property type="entry name" value="Luciferase-like_dom"/>
</dbReference>
<evidence type="ECO:0000313" key="7">
    <source>
        <dbReference type="Proteomes" id="UP001519887"/>
    </source>
</evidence>
<accession>A0ABS7CNU9</accession>
<evidence type="ECO:0000256" key="2">
    <source>
        <dbReference type="ARBA" id="ARBA00022643"/>
    </source>
</evidence>
<evidence type="ECO:0000256" key="3">
    <source>
        <dbReference type="ARBA" id="ARBA00023002"/>
    </source>
</evidence>
<feature type="non-terminal residue" evidence="6">
    <location>
        <position position="1"/>
    </location>
</feature>
<dbReference type="Gene3D" id="3.20.20.30">
    <property type="entry name" value="Luciferase-like domain"/>
    <property type="match status" value="1"/>
</dbReference>
<evidence type="ECO:0000259" key="5">
    <source>
        <dbReference type="Pfam" id="PF00296"/>
    </source>
</evidence>
<dbReference type="PANTHER" id="PTHR42847">
    <property type="entry name" value="ALKANESULFONATE MONOOXYGENASE"/>
    <property type="match status" value="1"/>
</dbReference>
<evidence type="ECO:0000313" key="6">
    <source>
        <dbReference type="EMBL" id="MBW7462410.1"/>
    </source>
</evidence>
<dbReference type="InterPro" id="IPR050172">
    <property type="entry name" value="SsuD_RutA_monooxygenase"/>
</dbReference>
<feature type="domain" description="Luciferase-like" evidence="5">
    <location>
        <begin position="1"/>
        <end position="100"/>
    </location>
</feature>
<keyword evidence="4" id="KW-0503">Monooxygenase</keyword>
<dbReference type="EMBL" id="JAHZIK010003902">
    <property type="protein sequence ID" value="MBW7462410.1"/>
    <property type="molecule type" value="Genomic_DNA"/>
</dbReference>
<keyword evidence="2" id="KW-0288">FMN</keyword>
<proteinExistence type="predicted"/>
<dbReference type="PANTHER" id="PTHR42847:SF4">
    <property type="entry name" value="ALKANESULFONATE MONOOXYGENASE-RELATED"/>
    <property type="match status" value="1"/>
</dbReference>
<name>A0ABS7CNU9_9BACL</name>
<dbReference type="InterPro" id="IPR036661">
    <property type="entry name" value="Luciferase-like_sf"/>
</dbReference>
<evidence type="ECO:0000256" key="4">
    <source>
        <dbReference type="ARBA" id="ARBA00023033"/>
    </source>
</evidence>
<feature type="non-terminal residue" evidence="6">
    <location>
        <position position="100"/>
    </location>
</feature>
<sequence length="100" mass="10844">AARMASTFDRLSGGRLLVNVVTGGDPVELAGDGIFLSHDERYGLTDEFMTIWRGLMQGDKVTYQGKHLRAETGEVLFPALQKPYPPVYFGGSSPAAQQIA</sequence>
<keyword evidence="1" id="KW-0285">Flavoprotein</keyword>
<evidence type="ECO:0000256" key="1">
    <source>
        <dbReference type="ARBA" id="ARBA00022630"/>
    </source>
</evidence>
<dbReference type="Proteomes" id="UP001519887">
    <property type="component" value="Unassembled WGS sequence"/>
</dbReference>
<dbReference type="SUPFAM" id="SSF51679">
    <property type="entry name" value="Bacterial luciferase-like"/>
    <property type="match status" value="1"/>
</dbReference>
<organism evidence="6 7">
    <name type="scientific">Paenibacillus sepulcri</name>
    <dbReference type="NCBI Taxonomy" id="359917"/>
    <lineage>
        <taxon>Bacteria</taxon>
        <taxon>Bacillati</taxon>
        <taxon>Bacillota</taxon>
        <taxon>Bacilli</taxon>
        <taxon>Bacillales</taxon>
        <taxon>Paenibacillaceae</taxon>
        <taxon>Paenibacillus</taxon>
    </lineage>
</organism>
<keyword evidence="3" id="KW-0560">Oxidoreductase</keyword>
<comment type="caution">
    <text evidence="6">The sequence shown here is derived from an EMBL/GenBank/DDBJ whole genome shotgun (WGS) entry which is preliminary data.</text>
</comment>